<keyword evidence="4 8" id="KW-0460">Magnesium</keyword>
<evidence type="ECO:0000256" key="3">
    <source>
        <dbReference type="ARBA" id="ARBA00022741"/>
    </source>
</evidence>
<reference evidence="11 12" key="1">
    <citation type="submission" date="2010-12" db="EMBL/GenBank/DDBJ databases">
        <authorList>
            <person name="Muzny D."/>
            <person name="Qin X."/>
            <person name="Deng J."/>
            <person name="Jiang H."/>
            <person name="Liu Y."/>
            <person name="Qu J."/>
            <person name="Song X.-Z."/>
            <person name="Zhang L."/>
            <person name="Thornton R."/>
            <person name="Coyle M."/>
            <person name="Francisco L."/>
            <person name="Jackson L."/>
            <person name="Javaid M."/>
            <person name="Korchina V."/>
            <person name="Kovar C."/>
            <person name="Mata R."/>
            <person name="Mathew T."/>
            <person name="Ngo R."/>
            <person name="Nguyen L."/>
            <person name="Nguyen N."/>
            <person name="Okwuonu G."/>
            <person name="Ongeri F."/>
            <person name="Pham C."/>
            <person name="Simmons D."/>
            <person name="Wilczek-Boney K."/>
            <person name="Hale W."/>
            <person name="Jakkamsetti A."/>
            <person name="Pham P."/>
            <person name="Ruth R."/>
            <person name="San Lucas F."/>
            <person name="Warren J."/>
            <person name="Zhang J."/>
            <person name="Zhao Z."/>
            <person name="Zhou C."/>
            <person name="Zhu D."/>
            <person name="Lee S."/>
            <person name="Bess C."/>
            <person name="Blankenburg K."/>
            <person name="Forbes L."/>
            <person name="Fu Q."/>
            <person name="Gubbala S."/>
            <person name="Hirani K."/>
            <person name="Jayaseelan J.C."/>
            <person name="Lara F."/>
            <person name="Munidasa M."/>
            <person name="Palculict T."/>
            <person name="Patil S."/>
            <person name="Pu L.-L."/>
            <person name="Saada N."/>
            <person name="Tang L."/>
            <person name="Weissenberger G."/>
            <person name="Zhu Y."/>
            <person name="Hemphill L."/>
            <person name="Shang Y."/>
            <person name="Youmans B."/>
            <person name="Ayvaz T."/>
            <person name="Ross M."/>
            <person name="Santibanez J."/>
            <person name="Aqrawi P."/>
            <person name="Gross S."/>
            <person name="Joshi V."/>
            <person name="Fowler G."/>
            <person name="Nazareth L."/>
            <person name="Reid J."/>
            <person name="Worley K."/>
            <person name="Petrosino J."/>
            <person name="Highlander S."/>
            <person name="Gibbs R."/>
        </authorList>
    </citation>
    <scope>NUCLEOTIDE SEQUENCE [LARGE SCALE GENOMIC DNA]</scope>
    <source>
        <strain evidence="11 12">ATCC 23263</strain>
    </source>
</reference>
<dbReference type="Gene3D" id="3.40.50.300">
    <property type="entry name" value="P-loop containing nucleotide triphosphate hydrolases"/>
    <property type="match status" value="1"/>
</dbReference>
<dbReference type="Proteomes" id="UP000004754">
    <property type="component" value="Unassembled WGS sequence"/>
</dbReference>
<evidence type="ECO:0000256" key="9">
    <source>
        <dbReference type="SAM" id="Coils"/>
    </source>
</evidence>
<comment type="cofactor">
    <cofactor evidence="8">
        <name>Mg(2+)</name>
        <dbReference type="ChEBI" id="CHEBI:18420"/>
    </cofactor>
</comment>
<feature type="domain" description="Hflx-type G" evidence="10">
    <location>
        <begin position="203"/>
        <end position="369"/>
    </location>
</feature>
<dbReference type="PIRSF" id="PIRSF006809">
    <property type="entry name" value="GTP-binding_hflX_prd"/>
    <property type="match status" value="1"/>
</dbReference>
<dbReference type="SUPFAM" id="SSF52540">
    <property type="entry name" value="P-loop containing nucleoside triphosphate hydrolases"/>
    <property type="match status" value="1"/>
</dbReference>
<evidence type="ECO:0000256" key="8">
    <source>
        <dbReference type="PIRSR" id="PIRSR006809-2"/>
    </source>
</evidence>
<dbReference type="STRING" id="887929.HMP0721_1736"/>
<proteinExistence type="inferred from homology"/>
<comment type="similarity">
    <text evidence="6">Belongs to the TRAFAC class OBG-HflX-like GTPase superfamily. HflX GTPase family.</text>
</comment>
<dbReference type="Pfam" id="PF16360">
    <property type="entry name" value="GTP-bdg_M"/>
    <property type="match status" value="1"/>
</dbReference>
<keyword evidence="3 6" id="KW-0547">Nucleotide-binding</keyword>
<protein>
    <recommendedName>
        <fullName evidence="6">GTPase HflX</fullName>
    </recommendedName>
    <alternativeName>
        <fullName evidence="6">GTP-binding protein HflX</fullName>
    </alternativeName>
</protein>
<feature type="binding site" evidence="8">
    <location>
        <position position="216"/>
    </location>
    <ligand>
        <name>Mg(2+)</name>
        <dbReference type="ChEBI" id="CHEBI:18420"/>
    </ligand>
</feature>
<feature type="binding site" evidence="7">
    <location>
        <begin position="234"/>
        <end position="238"/>
    </location>
    <ligand>
        <name>GTP</name>
        <dbReference type="ChEBI" id="CHEBI:37565"/>
    </ligand>
</feature>
<dbReference type="HOGENOM" id="CLU_019597_2_0_9"/>
<comment type="subcellular location">
    <subcellularLocation>
        <location evidence="6">Cytoplasm</location>
    </subcellularLocation>
    <text evidence="6">May associate with membranes.</text>
</comment>
<feature type="binding site" evidence="7">
    <location>
        <begin position="347"/>
        <end position="349"/>
    </location>
    <ligand>
        <name>GTP</name>
        <dbReference type="ChEBI" id="CHEBI:37565"/>
    </ligand>
</feature>
<dbReference type="InterPro" id="IPR030394">
    <property type="entry name" value="G_HFLX_dom"/>
</dbReference>
<accession>E6MI31</accession>
<feature type="binding site" evidence="7">
    <location>
        <begin position="321"/>
        <end position="324"/>
    </location>
    <ligand>
        <name>GTP</name>
        <dbReference type="ChEBI" id="CHEBI:37565"/>
    </ligand>
</feature>
<dbReference type="HAMAP" id="MF_00900">
    <property type="entry name" value="GTPase_HflX"/>
    <property type="match status" value="1"/>
</dbReference>
<feature type="coiled-coil region" evidence="9">
    <location>
        <begin position="162"/>
        <end position="189"/>
    </location>
</feature>
<keyword evidence="1 6" id="KW-0963">Cytoplasm</keyword>
<dbReference type="OrthoDB" id="9812272at2"/>
<dbReference type="CDD" id="cd01878">
    <property type="entry name" value="HflX"/>
    <property type="match status" value="1"/>
</dbReference>
<dbReference type="GO" id="GO:0003924">
    <property type="term" value="F:GTPase activity"/>
    <property type="evidence" value="ECO:0007669"/>
    <property type="project" value="UniProtKB-UniRule"/>
</dbReference>
<sequence>MKQSFYTTAPQPERALLIGIASADDQAASPAMAELARLAQTAGCDVFATLVQPRQKPDPKTFLGKGKIAEAAQLVTANELDLIIADDELTPGQIAAIEAAAGCKVIDRTTLILDIFARHASTREGKLQVELAQQRYRLSHLKGLGQVLSRTGGGIGTRGPGEKKLETDRRHIRRQIDRLQRQLDQLAQTGAIRAQRRRRSGVRAVSLVGYTNAGKSTLFNRLTSAAVHTRDAPFVTLDTTTRRINPEYGHCLLSDTVGFIDKLPHELIRAFRATLAAAADADLLLHVVDASDSRAAENIAVVERVLKEIGAIHLPRLLVYNKIDRLPPDARTAVMARCARADTFAISAKTGEGLGPLAAAVIETLSAQDRIRSYLLPYRDGKRLEQLYRHAEILSREDRPEGICLTVKIGSTFPDTAYRPFLIASDHSDDLEAMHDPL</sequence>
<dbReference type="InterPro" id="IPR006073">
    <property type="entry name" value="GTP-bd"/>
</dbReference>
<dbReference type="InterPro" id="IPR042108">
    <property type="entry name" value="GTPase_HflX_N_sf"/>
</dbReference>
<evidence type="ECO:0000313" key="12">
    <source>
        <dbReference type="Proteomes" id="UP000004754"/>
    </source>
</evidence>
<dbReference type="InterPro" id="IPR016496">
    <property type="entry name" value="GTPase_HflX"/>
</dbReference>
<dbReference type="GO" id="GO:0043022">
    <property type="term" value="F:ribosome binding"/>
    <property type="evidence" value="ECO:0007669"/>
    <property type="project" value="TreeGrafter"/>
</dbReference>
<evidence type="ECO:0000256" key="4">
    <source>
        <dbReference type="ARBA" id="ARBA00022842"/>
    </source>
</evidence>
<dbReference type="Pfam" id="PF01926">
    <property type="entry name" value="MMR_HSR1"/>
    <property type="match status" value="1"/>
</dbReference>
<dbReference type="PANTHER" id="PTHR10229:SF0">
    <property type="entry name" value="GTP-BINDING PROTEIN 6-RELATED"/>
    <property type="match status" value="1"/>
</dbReference>
<dbReference type="NCBIfam" id="TIGR03156">
    <property type="entry name" value="GTP_HflX"/>
    <property type="match status" value="1"/>
</dbReference>
<dbReference type="PROSITE" id="PS51705">
    <property type="entry name" value="G_HFLX"/>
    <property type="match status" value="1"/>
</dbReference>
<evidence type="ECO:0000256" key="5">
    <source>
        <dbReference type="ARBA" id="ARBA00023134"/>
    </source>
</evidence>
<feature type="binding site" evidence="8">
    <location>
        <position position="236"/>
    </location>
    <ligand>
        <name>Mg(2+)</name>
        <dbReference type="ChEBI" id="CHEBI:18420"/>
    </ligand>
</feature>
<dbReference type="PRINTS" id="PR00326">
    <property type="entry name" value="GTP1OBG"/>
</dbReference>
<evidence type="ECO:0000313" key="11">
    <source>
        <dbReference type="EMBL" id="EFV01355.1"/>
    </source>
</evidence>
<evidence type="ECO:0000256" key="2">
    <source>
        <dbReference type="ARBA" id="ARBA00022723"/>
    </source>
</evidence>
<keyword evidence="2 8" id="KW-0479">Metal-binding</keyword>
<evidence type="ECO:0000256" key="6">
    <source>
        <dbReference type="HAMAP-Rule" id="MF_00900"/>
    </source>
</evidence>
<dbReference type="InterPro" id="IPR032305">
    <property type="entry name" value="GTP-bd_M"/>
</dbReference>
<dbReference type="AlphaFoldDB" id="E6MI31"/>
<dbReference type="Gene3D" id="3.40.50.11060">
    <property type="entry name" value="GTPase HflX, N-terminal domain"/>
    <property type="match status" value="1"/>
</dbReference>
<dbReference type="GO" id="GO:0005525">
    <property type="term" value="F:GTP binding"/>
    <property type="evidence" value="ECO:0007669"/>
    <property type="project" value="UniProtKB-UniRule"/>
</dbReference>
<comment type="caution">
    <text evidence="11">The sequence shown here is derived from an EMBL/GenBank/DDBJ whole genome shotgun (WGS) entry which is preliminary data.</text>
</comment>
<dbReference type="InterPro" id="IPR025121">
    <property type="entry name" value="GTPase_HflX_N"/>
</dbReference>
<feature type="binding site" evidence="7">
    <location>
        <begin position="255"/>
        <end position="258"/>
    </location>
    <ligand>
        <name>GTP</name>
        <dbReference type="ChEBI" id="CHEBI:37565"/>
    </ligand>
</feature>
<dbReference type="GO" id="GO:0005737">
    <property type="term" value="C:cytoplasm"/>
    <property type="evidence" value="ECO:0007669"/>
    <property type="project" value="UniProtKB-SubCell"/>
</dbReference>
<dbReference type="EMBL" id="AEQN01000022">
    <property type="protein sequence ID" value="EFV01355.1"/>
    <property type="molecule type" value="Genomic_DNA"/>
</dbReference>
<comment type="subunit">
    <text evidence="6">Monomer. Associates with the 50S ribosomal subunit.</text>
</comment>
<dbReference type="Pfam" id="PF13167">
    <property type="entry name" value="GTP-bdg_N"/>
    <property type="match status" value="1"/>
</dbReference>
<dbReference type="InterPro" id="IPR027417">
    <property type="entry name" value="P-loop_NTPase"/>
</dbReference>
<dbReference type="RefSeq" id="WP_006599158.1">
    <property type="nucleotide sequence ID" value="NZ_GL622359.1"/>
</dbReference>
<keyword evidence="9" id="KW-0175">Coiled coil</keyword>
<comment type="function">
    <text evidence="6">GTPase that associates with the 50S ribosomal subunit and may have a role during protein synthesis or ribosome biogenesis.</text>
</comment>
<evidence type="ECO:0000256" key="7">
    <source>
        <dbReference type="PIRSR" id="PIRSR006809-1"/>
    </source>
</evidence>
<dbReference type="Gene3D" id="6.10.250.2860">
    <property type="match status" value="1"/>
</dbReference>
<keyword evidence="5 6" id="KW-0342">GTP-binding</keyword>
<dbReference type="eggNOG" id="COG2262">
    <property type="taxonomic scope" value="Bacteria"/>
</dbReference>
<organism evidence="11 12">
    <name type="scientific">Pseudoramibacter alactolyticus ATCC 23263</name>
    <dbReference type="NCBI Taxonomy" id="887929"/>
    <lineage>
        <taxon>Bacteria</taxon>
        <taxon>Bacillati</taxon>
        <taxon>Bacillota</taxon>
        <taxon>Clostridia</taxon>
        <taxon>Eubacteriales</taxon>
        <taxon>Eubacteriaceae</taxon>
        <taxon>Pseudoramibacter</taxon>
    </lineage>
</organism>
<dbReference type="PANTHER" id="PTHR10229">
    <property type="entry name" value="GTP-BINDING PROTEIN HFLX"/>
    <property type="match status" value="1"/>
</dbReference>
<evidence type="ECO:0000256" key="1">
    <source>
        <dbReference type="ARBA" id="ARBA00022490"/>
    </source>
</evidence>
<name>E6MI31_9FIRM</name>
<evidence type="ECO:0000259" key="10">
    <source>
        <dbReference type="PROSITE" id="PS51705"/>
    </source>
</evidence>
<dbReference type="FunFam" id="3.40.50.11060:FF:000001">
    <property type="entry name" value="GTPase HflX"/>
    <property type="match status" value="1"/>
</dbReference>
<dbReference type="GO" id="GO:0046872">
    <property type="term" value="F:metal ion binding"/>
    <property type="evidence" value="ECO:0007669"/>
    <property type="project" value="UniProtKB-KW"/>
</dbReference>
<feature type="binding site" evidence="7">
    <location>
        <begin position="209"/>
        <end position="216"/>
    </location>
    <ligand>
        <name>GTP</name>
        <dbReference type="ChEBI" id="CHEBI:37565"/>
    </ligand>
</feature>
<keyword evidence="12" id="KW-1185">Reference proteome</keyword>
<gene>
    <name evidence="6 11" type="primary">hflX</name>
    <name evidence="11" type="ORF">HMP0721_1736</name>
</gene>